<sequence length="307" mass="30996">MRPATLLTTAFMPLLALTSPTPVHESSPAPEAEILAPDWPSLSQLLNRVHPGVLHTVLHSLAPKYQDGVFDDDRSAVASVHASDHIVATKLVHLALKRQDNGTVPETTPSSTPTPTPTPTPDSTTPPAETTPSQTPETTPSASPSSTPTLDASQSSVIESQSSVIESQLQSQVTASEQPSPTTVEIAPTTPPNATPVRTVDGGVVFSTIGGGVVTATSARIPVSFTKSSSTRISVTTNADGSVQTLTSVVVVNAPVTGSGDAEGAAASGSGPGLQNVGGPGAVVVSPVWVWSVAVGAGLAGVMAFAL</sequence>
<dbReference type="OrthoDB" id="5427732at2759"/>
<organism evidence="3 4">
    <name type="scientific">Cyphellophora attinorum</name>
    <dbReference type="NCBI Taxonomy" id="1664694"/>
    <lineage>
        <taxon>Eukaryota</taxon>
        <taxon>Fungi</taxon>
        <taxon>Dikarya</taxon>
        <taxon>Ascomycota</taxon>
        <taxon>Pezizomycotina</taxon>
        <taxon>Eurotiomycetes</taxon>
        <taxon>Chaetothyriomycetidae</taxon>
        <taxon>Chaetothyriales</taxon>
        <taxon>Cyphellophoraceae</taxon>
        <taxon>Cyphellophora</taxon>
    </lineage>
</organism>
<evidence type="ECO:0000256" key="1">
    <source>
        <dbReference type="SAM" id="MobiDB-lite"/>
    </source>
</evidence>
<reference evidence="3 4" key="1">
    <citation type="submission" date="2015-06" db="EMBL/GenBank/DDBJ databases">
        <title>Draft genome of the ant-associated black yeast Phialophora attae CBS 131958.</title>
        <authorList>
            <person name="Moreno L.F."/>
            <person name="Stielow B.J."/>
            <person name="de Hoog S."/>
            <person name="Vicente V.A."/>
            <person name="Weiss V.A."/>
            <person name="de Vries M."/>
            <person name="Cruz L.M."/>
            <person name="Souza E.M."/>
        </authorList>
    </citation>
    <scope>NUCLEOTIDE SEQUENCE [LARGE SCALE GENOMIC DNA]</scope>
    <source>
        <strain evidence="3 4">CBS 131958</strain>
    </source>
</reference>
<protein>
    <submittedName>
        <fullName evidence="3">Uncharacterized protein</fullName>
    </submittedName>
</protein>
<feature type="chain" id="PRO_5005856970" evidence="2">
    <location>
        <begin position="19"/>
        <end position="307"/>
    </location>
</feature>
<feature type="compositionally biased region" description="Low complexity" evidence="1">
    <location>
        <begin position="121"/>
        <end position="172"/>
    </location>
</feature>
<dbReference type="AlphaFoldDB" id="A0A0N0NQE5"/>
<dbReference type="GeneID" id="28739271"/>
<name>A0A0N0NQE5_9EURO</name>
<feature type="compositionally biased region" description="Polar residues" evidence="1">
    <location>
        <begin position="173"/>
        <end position="183"/>
    </location>
</feature>
<keyword evidence="4" id="KW-1185">Reference proteome</keyword>
<dbReference type="EMBL" id="LFJN01000005">
    <property type="protein sequence ID" value="KPI43609.1"/>
    <property type="molecule type" value="Genomic_DNA"/>
</dbReference>
<proteinExistence type="predicted"/>
<accession>A0A0N0NQE5</accession>
<feature type="region of interest" description="Disordered" evidence="1">
    <location>
        <begin position="99"/>
        <end position="199"/>
    </location>
</feature>
<evidence type="ECO:0000256" key="2">
    <source>
        <dbReference type="SAM" id="SignalP"/>
    </source>
</evidence>
<dbReference type="RefSeq" id="XP_018003572.1">
    <property type="nucleotide sequence ID" value="XM_018147391.1"/>
</dbReference>
<gene>
    <name evidence="3" type="ORF">AB675_7052</name>
</gene>
<keyword evidence="2" id="KW-0732">Signal</keyword>
<dbReference type="Proteomes" id="UP000038010">
    <property type="component" value="Unassembled WGS sequence"/>
</dbReference>
<evidence type="ECO:0000313" key="3">
    <source>
        <dbReference type="EMBL" id="KPI43609.1"/>
    </source>
</evidence>
<feature type="signal peptide" evidence="2">
    <location>
        <begin position="1"/>
        <end position="18"/>
    </location>
</feature>
<dbReference type="VEuPathDB" id="FungiDB:AB675_7052"/>
<comment type="caution">
    <text evidence="3">The sequence shown here is derived from an EMBL/GenBank/DDBJ whole genome shotgun (WGS) entry which is preliminary data.</text>
</comment>
<evidence type="ECO:0000313" key="4">
    <source>
        <dbReference type="Proteomes" id="UP000038010"/>
    </source>
</evidence>